<name>A0A7X1KT00_9PSED</name>
<gene>
    <name evidence="1" type="ORF">H7993_06455</name>
</gene>
<accession>A0A7X1KT00</accession>
<sequence>MTLLYRSSIHPVFTAVLGEKVDARALAGSPVEATLEIPIGGPISLSSRRSSAAPAI</sequence>
<dbReference type="EMBL" id="JACMYH010000001">
    <property type="protein sequence ID" value="MBC2678032.1"/>
    <property type="molecule type" value="Genomic_DNA"/>
</dbReference>
<protein>
    <submittedName>
        <fullName evidence="1">Uncharacterized protein</fullName>
    </submittedName>
</protein>
<comment type="caution">
    <text evidence="1">The sequence shown here is derived from an EMBL/GenBank/DDBJ whole genome shotgun (WGS) entry which is preliminary data.</text>
</comment>
<dbReference type="Proteomes" id="UP000546173">
    <property type="component" value="Unassembled WGS sequence"/>
</dbReference>
<proteinExistence type="predicted"/>
<evidence type="ECO:0000313" key="2">
    <source>
        <dbReference type="Proteomes" id="UP000546173"/>
    </source>
</evidence>
<reference evidence="1 2" key="1">
    <citation type="submission" date="2020-08" db="EMBL/GenBank/DDBJ databases">
        <title>Pseudomonas sp. nov.</title>
        <authorList>
            <person name="Gieschler S."/>
            <person name="Fiedler G."/>
            <person name="Brinks E."/>
            <person name="Boehnlein C."/>
            <person name="Franz C.M.A.P."/>
            <person name="Kabisch J."/>
        </authorList>
    </citation>
    <scope>NUCLEOTIDE SEQUENCE [LARGE SCALE GENOMIC DNA]</scope>
    <source>
        <strain evidence="1 2">MBT-2</strain>
    </source>
</reference>
<evidence type="ECO:0000313" key="1">
    <source>
        <dbReference type="EMBL" id="MBC2678032.1"/>
    </source>
</evidence>
<dbReference type="RefSeq" id="WP_163007602.1">
    <property type="nucleotide sequence ID" value="NZ_JACMYH010000001.1"/>
</dbReference>
<organism evidence="1 2">
    <name type="scientific">Pseudomonas baltica</name>
    <dbReference type="NCBI Taxonomy" id="2762576"/>
    <lineage>
        <taxon>Bacteria</taxon>
        <taxon>Pseudomonadati</taxon>
        <taxon>Pseudomonadota</taxon>
        <taxon>Gammaproteobacteria</taxon>
        <taxon>Pseudomonadales</taxon>
        <taxon>Pseudomonadaceae</taxon>
        <taxon>Pseudomonas</taxon>
    </lineage>
</organism>
<keyword evidence="2" id="KW-1185">Reference proteome</keyword>
<dbReference type="AlphaFoldDB" id="A0A7X1KT00"/>